<organism evidence="2 3">
    <name type="scientific">Prorocentrum cordatum</name>
    <dbReference type="NCBI Taxonomy" id="2364126"/>
    <lineage>
        <taxon>Eukaryota</taxon>
        <taxon>Sar</taxon>
        <taxon>Alveolata</taxon>
        <taxon>Dinophyceae</taxon>
        <taxon>Prorocentrales</taxon>
        <taxon>Prorocentraceae</taxon>
        <taxon>Prorocentrum</taxon>
    </lineage>
</organism>
<evidence type="ECO:0000313" key="2">
    <source>
        <dbReference type="EMBL" id="CAK0798414.1"/>
    </source>
</evidence>
<dbReference type="Proteomes" id="UP001189429">
    <property type="component" value="Unassembled WGS sequence"/>
</dbReference>
<evidence type="ECO:0000256" key="1">
    <source>
        <dbReference type="SAM" id="MobiDB-lite"/>
    </source>
</evidence>
<evidence type="ECO:0000313" key="3">
    <source>
        <dbReference type="Proteomes" id="UP001189429"/>
    </source>
</evidence>
<feature type="compositionally biased region" description="Low complexity" evidence="1">
    <location>
        <begin position="102"/>
        <end position="116"/>
    </location>
</feature>
<gene>
    <name evidence="2" type="ORF">PCOR1329_LOCUS7177</name>
</gene>
<sequence>MPAARRRSWHTGPSPSFCNSRPALLSFSHGATLSAVRHLPRRRSPAKVPAAMLRSQPAPPRRRQQGMARNPAAPTAVKAVLKLLPRTTYTSSRRRPLKPRSRASASAPCASQRCFS</sequence>
<proteinExistence type="predicted"/>
<keyword evidence="3" id="KW-1185">Reference proteome</keyword>
<feature type="region of interest" description="Disordered" evidence="1">
    <location>
        <begin position="36"/>
        <end position="116"/>
    </location>
</feature>
<accession>A0ABN9PYL4</accession>
<protein>
    <submittedName>
        <fullName evidence="2">Uncharacterized protein</fullName>
    </submittedName>
</protein>
<dbReference type="EMBL" id="CAUYUJ010001941">
    <property type="protein sequence ID" value="CAK0798414.1"/>
    <property type="molecule type" value="Genomic_DNA"/>
</dbReference>
<reference evidence="2" key="1">
    <citation type="submission" date="2023-10" db="EMBL/GenBank/DDBJ databases">
        <authorList>
            <person name="Chen Y."/>
            <person name="Shah S."/>
            <person name="Dougan E. K."/>
            <person name="Thang M."/>
            <person name="Chan C."/>
        </authorList>
    </citation>
    <scope>NUCLEOTIDE SEQUENCE [LARGE SCALE GENOMIC DNA]</scope>
</reference>
<name>A0ABN9PYL4_9DINO</name>
<feature type="compositionally biased region" description="Basic residues" evidence="1">
    <location>
        <begin position="92"/>
        <end position="101"/>
    </location>
</feature>
<comment type="caution">
    <text evidence="2">The sequence shown here is derived from an EMBL/GenBank/DDBJ whole genome shotgun (WGS) entry which is preliminary data.</text>
</comment>